<evidence type="ECO:0000313" key="2">
    <source>
        <dbReference type="EMBL" id="SMN21129.1"/>
    </source>
</evidence>
<sequence>MYSWKYNSKALNSLHPQLAPYFIFMSNINSGYTNDGMSDMPKSNTPISDSMNRWKMPRMGIPNGNEMILPNQIAAEHFNITQQMIPSFIPPQQQQQLQAQNMMQPPVMLNPITNKIKNKKRIKKNVTVLKESSSETVFVNYTVEEKKTSKSKPSINILESNGATSMPADSTPSAPSSSPPGTAKKMNTMNKSLKRDSAPTTLNFGGARQNNIFPIDEIKPSSNDNIRPQQIVVKDKTSSNDSSHDENDANMDFSKILGMERRGRVITPTTTRFYMSSSSTPSSPAIGTPSSAFYANSIHTISAQRPSSAVMPNFTKHASYSGVSPYAKRMVSNKNSIYKLPKGTGSISTTTLSSTLESASMDLSVYNNSVPNNGHSYIDNFNNMMGSSPKDGSLDSSFNQQHHGSISDQLIDPERTAVSLPAEYHEPYSDSLDMGLIMSIGIDELNPQTDESLSQKVSMTSNNISRTVTGSTVTVQTMMDDFGLFETQSNQPNEIQAINDMKDISFHTGMAQKIKGDNQDDDPKFGDIDFEDIEAIFPINNNSSPIKQEQLDDIFNILK</sequence>
<dbReference type="EMBL" id="FXLY01000007">
    <property type="protein sequence ID" value="SMN21129.1"/>
    <property type="molecule type" value="Genomic_DNA"/>
</dbReference>
<dbReference type="AlphaFoldDB" id="A0A1X7R6N8"/>
<feature type="compositionally biased region" description="Polar residues" evidence="1">
    <location>
        <begin position="151"/>
        <end position="162"/>
    </location>
</feature>
<evidence type="ECO:0000256" key="1">
    <source>
        <dbReference type="SAM" id="MobiDB-lite"/>
    </source>
</evidence>
<reference evidence="2 3" key="1">
    <citation type="submission" date="2017-04" db="EMBL/GenBank/DDBJ databases">
        <authorList>
            <person name="Afonso C.L."/>
            <person name="Miller P.J."/>
            <person name="Scott M.A."/>
            <person name="Spackman E."/>
            <person name="Goraichik I."/>
            <person name="Dimitrov K.M."/>
            <person name="Suarez D.L."/>
            <person name="Swayne D.E."/>
        </authorList>
    </citation>
    <scope>NUCLEOTIDE SEQUENCE [LARGE SCALE GENOMIC DNA]</scope>
</reference>
<name>A0A1X7R6N8_9SACH</name>
<keyword evidence="3" id="KW-1185">Reference proteome</keyword>
<feature type="region of interest" description="Disordered" evidence="1">
    <location>
        <begin position="149"/>
        <end position="187"/>
    </location>
</feature>
<dbReference type="OrthoDB" id="4068232at2759"/>
<accession>A0A1X7R6N8</accession>
<dbReference type="Proteomes" id="UP000196158">
    <property type="component" value="Unassembled WGS sequence"/>
</dbReference>
<organism evidence="2 3">
    <name type="scientific">Maudiozyma saulgeensis</name>
    <dbReference type="NCBI Taxonomy" id="1789683"/>
    <lineage>
        <taxon>Eukaryota</taxon>
        <taxon>Fungi</taxon>
        <taxon>Dikarya</taxon>
        <taxon>Ascomycota</taxon>
        <taxon>Saccharomycotina</taxon>
        <taxon>Saccharomycetes</taxon>
        <taxon>Saccharomycetales</taxon>
        <taxon>Saccharomycetaceae</taxon>
        <taxon>Maudiozyma</taxon>
    </lineage>
</organism>
<gene>
    <name evidence="2" type="ORF">KASA_0L01584G</name>
</gene>
<proteinExistence type="predicted"/>
<evidence type="ECO:0000313" key="3">
    <source>
        <dbReference type="Proteomes" id="UP000196158"/>
    </source>
</evidence>
<protein>
    <submittedName>
        <fullName evidence="2">Uncharacterized protein</fullName>
    </submittedName>
</protein>
<feature type="compositionally biased region" description="Low complexity" evidence="1">
    <location>
        <begin position="163"/>
        <end position="183"/>
    </location>
</feature>